<name>A0A6L2L860_TANCI</name>
<feature type="region of interest" description="Disordered" evidence="1">
    <location>
        <begin position="366"/>
        <end position="414"/>
    </location>
</feature>
<comment type="caution">
    <text evidence="3">The sequence shown here is derived from an EMBL/GenBank/DDBJ whole genome shotgun (WGS) entry which is preliminary data.</text>
</comment>
<gene>
    <name evidence="3" type="ORF">Tci_029969</name>
</gene>
<dbReference type="EMBL" id="BKCJ010003926">
    <property type="protein sequence ID" value="GEU57991.1"/>
    <property type="molecule type" value="Genomic_DNA"/>
</dbReference>
<keyword evidence="3" id="KW-0808">Transferase</keyword>
<reference evidence="3" key="1">
    <citation type="journal article" date="2019" name="Sci. Rep.">
        <title>Draft genome of Tanacetum cinerariifolium, the natural source of mosquito coil.</title>
        <authorList>
            <person name="Yamashiro T."/>
            <person name="Shiraishi A."/>
            <person name="Satake H."/>
            <person name="Nakayama K."/>
        </authorList>
    </citation>
    <scope>NUCLEOTIDE SEQUENCE</scope>
</reference>
<keyword evidence="3" id="KW-0548">Nucleotidyltransferase</keyword>
<evidence type="ECO:0000256" key="1">
    <source>
        <dbReference type="SAM" id="MobiDB-lite"/>
    </source>
</evidence>
<accession>A0A6L2L860</accession>
<evidence type="ECO:0000313" key="3">
    <source>
        <dbReference type="EMBL" id="GEU57991.1"/>
    </source>
</evidence>
<evidence type="ECO:0000259" key="2">
    <source>
        <dbReference type="Pfam" id="PF24626"/>
    </source>
</evidence>
<proteinExistence type="predicted"/>
<dbReference type="CDD" id="cd09272">
    <property type="entry name" value="RNase_HI_RT_Ty1"/>
    <property type="match status" value="1"/>
</dbReference>
<feature type="domain" description="Tf2-1-like SH3-like" evidence="2">
    <location>
        <begin position="1477"/>
        <end position="1541"/>
    </location>
</feature>
<dbReference type="PANTHER" id="PTHR46148:SF59">
    <property type="entry name" value="NUCLEOTIDYLTRANSFERASE, RIBONUCLEASE H"/>
    <property type="match status" value="1"/>
</dbReference>
<dbReference type="InterPro" id="IPR056924">
    <property type="entry name" value="SH3_Tf2-1"/>
</dbReference>
<dbReference type="PANTHER" id="PTHR46148">
    <property type="entry name" value="CHROMO DOMAIN-CONTAINING PROTEIN"/>
    <property type="match status" value="1"/>
</dbReference>
<sequence length="1682" mass="190318">MCIVLGVSVEDPLSTRLIGIEDPLSAKHQRTVKGLAECKASASNIRRIQVKDIVKEVEDYLKTYSSAEMDISWVDIMPTNDTINTTNITNVAQNAVDEKLPKILDSRRGSHVINVHAFEKDDFTSWKVRFLVFFDGLEPLPSYKILKMDHLYPCCLPNDVMKSVIKYKTAKEMWNDIILAHEGPYDTRDTKIVALRLMFNAFKALESEKVNGTYTRLKCLLNDIGNNGVNIPQAEVNATFNEKGKGDKGKSEKGLIAELFNWDDESVSSEDDGTTKIKAFMTIAQDAPSVRKANARSCQWVEITMKKDEISKLKKVIEKWTCRKVTLDQLLSEQVPGNIVKALRGIGRRKENNISKEIIFTKADESSSELAPEITPDSKSEYDTQEPLPPLPKLIRQNPLTKPKSPAVQISCPDKKADSSTEQLLLTLMEEVKGLKNHIKIPSDTSAFESQANTSKPSKQKAWYGPCKHYRLKNYLSGDCYSKPKCSTCDDCEFHHGCEIYGSIAHEIADCPKNLRNNRKPKVANKQSTEHTKNWFTKGTNLCENICAGLPKEESGPKVVFGDNSSDDTEGYGSVNCKGITFTRVAYVNGLKHNLISVSQLCDANFKVLFTKTQGTIFNQNDELVLIAPKRRDVSFPDDEFLKPRCRDTQGQRFRSCTSSSIAKFHSEMKPKKLVESLEEEGCVSAMQEKLNQFERNKQPHGFGSEFLNHVCKLDKALYRLKQAPRAWYQANLKESHLAVKRIFRYLKGTPNLGLWYPLGSGFDLKAYSDSYYDGCNLDRKSTSGGCQILGENAIAISKNAMLHSKTKHIDIRYHFTRDHILKGDIEPYFVPTDLHRADIFTKPLAEPSFTRLVAELIPKKETVEVGPATLRIVDEDHPSLSSSTLINSSPVKVKYFSPRWKPRAPTTKRPRKKKILALTEPEVLKTSRIATSSSSQATHLQPVEEFMAIPDTTKSLDASKSVEVQGNQPKTVDAEKFVKSFKVVTHNVDEQPADIDLGESDADSDLHSMTDDELVSLTGFETADSDTQNFVTKEHLADNLDATSDGDVALPNASTGLSALSDPFDHLQKELTTLSIKVDQLESNISEKVIVEIKAYVPSLISDTVKEILPGEKDLEDEPPAMKLKVLIPIPSIPAPTPLSSYIPKHLTKPSHEKLSIKQFTDHLFKTTSSSYSLSPLRELTPPRNVTKGNYVRAQTQKIAEYEEKKAKMIKEYNKCIYERADKFPITKIHYRVSSSQDPTMRIPRDHDPLNVMVLRDNFNWVISQAKKLGVSPPPVLENFGLSVEDKKRKRSEILHQVFMKENIIVDVMHRNLIPPSSVEGKKGLVIREPKAGFFYYNGNFDLVFQRESEFHITSTDQLISVQKDIIQDSPEQKKLKGLAKCKASASNIKRIHVKDNFKEVEDYLKTYSSTWLDVTWKCRSPVCWADVGDAQLTGPKLIHETTENIVQIKQRIQAAQDRQKSYADVMHNPLEFHVGDRVMLKVSHWKGVVRFGKRRKLNPRYIGPFKVLAKVGTVAYRLELPKHLSKFHSTFHVSNMKKCLFDEPLAISLDEVHIDDKLRFIKEPVEIMDCEVKRLKQNRIPIIKVRCNSRLGPEFTWEREDRFGRTLNLWQSSCILVHFPVIIFLVRGGAVVRELKFSIISRIVVVDDTPIVSDKLDRVTFAFHKEDTVARKNLSFVNLG</sequence>
<keyword evidence="3" id="KW-0695">RNA-directed DNA polymerase</keyword>
<dbReference type="GO" id="GO:0003964">
    <property type="term" value="F:RNA-directed DNA polymerase activity"/>
    <property type="evidence" value="ECO:0007669"/>
    <property type="project" value="UniProtKB-KW"/>
</dbReference>
<organism evidence="3">
    <name type="scientific">Tanacetum cinerariifolium</name>
    <name type="common">Dalmatian daisy</name>
    <name type="synonym">Chrysanthemum cinerariifolium</name>
    <dbReference type="NCBI Taxonomy" id="118510"/>
    <lineage>
        <taxon>Eukaryota</taxon>
        <taxon>Viridiplantae</taxon>
        <taxon>Streptophyta</taxon>
        <taxon>Embryophyta</taxon>
        <taxon>Tracheophyta</taxon>
        <taxon>Spermatophyta</taxon>
        <taxon>Magnoliopsida</taxon>
        <taxon>eudicotyledons</taxon>
        <taxon>Gunneridae</taxon>
        <taxon>Pentapetalae</taxon>
        <taxon>asterids</taxon>
        <taxon>campanulids</taxon>
        <taxon>Asterales</taxon>
        <taxon>Asteraceae</taxon>
        <taxon>Asteroideae</taxon>
        <taxon>Anthemideae</taxon>
        <taxon>Anthemidinae</taxon>
        <taxon>Tanacetum</taxon>
    </lineage>
</organism>
<protein>
    <submittedName>
        <fullName evidence="3">Putative reverse transcriptase domain-containing protein</fullName>
    </submittedName>
</protein>
<dbReference type="Pfam" id="PF24626">
    <property type="entry name" value="SH3_Tf2-1"/>
    <property type="match status" value="1"/>
</dbReference>